<organism evidence="1 2">
    <name type="scientific">Puccinia striiformis f. sp. tritici</name>
    <dbReference type="NCBI Taxonomy" id="168172"/>
    <lineage>
        <taxon>Eukaryota</taxon>
        <taxon>Fungi</taxon>
        <taxon>Dikarya</taxon>
        <taxon>Basidiomycota</taxon>
        <taxon>Pucciniomycotina</taxon>
        <taxon>Pucciniomycetes</taxon>
        <taxon>Pucciniales</taxon>
        <taxon>Pucciniaceae</taxon>
        <taxon>Puccinia</taxon>
    </lineage>
</organism>
<reference evidence="2" key="1">
    <citation type="journal article" date="2018" name="BMC Genomics">
        <title>Genomic insights into host adaptation between the wheat stripe rust pathogen (Puccinia striiformis f. sp. tritici) and the barley stripe rust pathogen (Puccinia striiformis f. sp. hordei).</title>
        <authorList>
            <person name="Xia C."/>
            <person name="Wang M."/>
            <person name="Yin C."/>
            <person name="Cornejo O.E."/>
            <person name="Hulbert S.H."/>
            <person name="Chen X."/>
        </authorList>
    </citation>
    <scope>NUCLEOTIDE SEQUENCE [LARGE SCALE GENOMIC DNA]</scope>
    <source>
        <strain evidence="2">93-210</strain>
    </source>
</reference>
<protein>
    <submittedName>
        <fullName evidence="1">Uncharacterized protein</fullName>
    </submittedName>
</protein>
<sequence length="103" mass="11746">MEFDPINPDLSQVQYRLTAPQKSQLTYRVRRAVQSVHIVSPASIYTTKDSCIGLAYQRRTYVALSCYAYIARTCGSYRAEQCIISDASVSDRKTDLIPMQFRV</sequence>
<comment type="caution">
    <text evidence="1">The sequence shown here is derived from an EMBL/GenBank/DDBJ whole genome shotgun (WGS) entry which is preliminary data.</text>
</comment>
<accession>A0ACC0E4R7</accession>
<dbReference type="Proteomes" id="UP001060170">
    <property type="component" value="Chromosome 11"/>
</dbReference>
<gene>
    <name evidence="1" type="ORF">MJO28_011802</name>
</gene>
<evidence type="ECO:0000313" key="1">
    <source>
        <dbReference type="EMBL" id="KAI7944274.1"/>
    </source>
</evidence>
<evidence type="ECO:0000313" key="2">
    <source>
        <dbReference type="Proteomes" id="UP001060170"/>
    </source>
</evidence>
<name>A0ACC0E4R7_9BASI</name>
<dbReference type="EMBL" id="CM045875">
    <property type="protein sequence ID" value="KAI7944274.1"/>
    <property type="molecule type" value="Genomic_DNA"/>
</dbReference>
<proteinExistence type="predicted"/>
<reference evidence="2" key="2">
    <citation type="journal article" date="2018" name="Mol. Plant Microbe Interact.">
        <title>Genome sequence resources for the wheat stripe rust pathogen (Puccinia striiformis f. sp. tritici) and the barley stripe rust pathogen (Puccinia striiformis f. sp. hordei).</title>
        <authorList>
            <person name="Xia C."/>
            <person name="Wang M."/>
            <person name="Yin C."/>
            <person name="Cornejo O.E."/>
            <person name="Hulbert S.H."/>
            <person name="Chen X."/>
        </authorList>
    </citation>
    <scope>NUCLEOTIDE SEQUENCE [LARGE SCALE GENOMIC DNA]</scope>
    <source>
        <strain evidence="2">93-210</strain>
    </source>
</reference>
<keyword evidence="2" id="KW-1185">Reference proteome</keyword>
<reference evidence="1 2" key="3">
    <citation type="journal article" date="2022" name="Microbiol. Spectr.">
        <title>Folding features and dynamics of 3D genome architecture in plant fungal pathogens.</title>
        <authorList>
            <person name="Xia C."/>
        </authorList>
    </citation>
    <scope>NUCLEOTIDE SEQUENCE [LARGE SCALE GENOMIC DNA]</scope>
    <source>
        <strain evidence="1 2">93-210</strain>
    </source>
</reference>